<name>A0A7C2NWA3_9PLAN</name>
<dbReference type="PANTHER" id="PTHR22617">
    <property type="entry name" value="CHEMOTAXIS SENSOR HISTIDINE KINASE-RELATED"/>
    <property type="match status" value="1"/>
</dbReference>
<gene>
    <name evidence="2" type="ORF">ENQ76_05805</name>
</gene>
<dbReference type="InterPro" id="IPR036061">
    <property type="entry name" value="CheW-like_dom_sf"/>
</dbReference>
<dbReference type="PROSITE" id="PS50851">
    <property type="entry name" value="CHEW"/>
    <property type="match status" value="1"/>
</dbReference>
<dbReference type="PANTHER" id="PTHR22617:SF23">
    <property type="entry name" value="CHEMOTAXIS PROTEIN CHEW"/>
    <property type="match status" value="1"/>
</dbReference>
<comment type="caution">
    <text evidence="2">The sequence shown here is derived from an EMBL/GenBank/DDBJ whole genome shotgun (WGS) entry which is preliminary data.</text>
</comment>
<dbReference type="GO" id="GO:0006935">
    <property type="term" value="P:chemotaxis"/>
    <property type="evidence" value="ECO:0007669"/>
    <property type="project" value="InterPro"/>
</dbReference>
<protein>
    <submittedName>
        <fullName evidence="2">Chemotaxis protein CheW</fullName>
    </submittedName>
</protein>
<evidence type="ECO:0000259" key="1">
    <source>
        <dbReference type="PROSITE" id="PS50851"/>
    </source>
</evidence>
<dbReference type="Gene3D" id="2.40.50.180">
    <property type="entry name" value="CheA-289, Domain 4"/>
    <property type="match status" value="1"/>
</dbReference>
<accession>A0A7C2NWA3</accession>
<dbReference type="SUPFAM" id="SSF50341">
    <property type="entry name" value="CheW-like"/>
    <property type="match status" value="1"/>
</dbReference>
<reference evidence="2" key="1">
    <citation type="journal article" date="2020" name="mSystems">
        <title>Genome- and Community-Level Interaction Insights into Carbon Utilization and Element Cycling Functions of Hydrothermarchaeota in Hydrothermal Sediment.</title>
        <authorList>
            <person name="Zhou Z."/>
            <person name="Liu Y."/>
            <person name="Xu W."/>
            <person name="Pan J."/>
            <person name="Luo Z.H."/>
            <person name="Li M."/>
        </authorList>
    </citation>
    <scope>NUCLEOTIDE SEQUENCE [LARGE SCALE GENOMIC DNA]</scope>
    <source>
        <strain evidence="2">SpSt-339</strain>
    </source>
</reference>
<dbReference type="EMBL" id="DSOK01000170">
    <property type="protein sequence ID" value="HEN14970.1"/>
    <property type="molecule type" value="Genomic_DNA"/>
</dbReference>
<dbReference type="GO" id="GO:0007165">
    <property type="term" value="P:signal transduction"/>
    <property type="evidence" value="ECO:0007669"/>
    <property type="project" value="InterPro"/>
</dbReference>
<dbReference type="InterPro" id="IPR002545">
    <property type="entry name" value="CheW-lke_dom"/>
</dbReference>
<dbReference type="GO" id="GO:0005829">
    <property type="term" value="C:cytosol"/>
    <property type="evidence" value="ECO:0007669"/>
    <property type="project" value="TreeGrafter"/>
</dbReference>
<feature type="domain" description="CheW-like" evidence="1">
    <location>
        <begin position="13"/>
        <end position="153"/>
    </location>
</feature>
<evidence type="ECO:0000313" key="2">
    <source>
        <dbReference type="EMBL" id="HEN14970.1"/>
    </source>
</evidence>
<sequence length="153" mass="16316">MLAAETRIATSADRQLATFWLGDLLLGIDIQDIREIIRVGDLTPVPDAPAMVSGVVNLRGDVVTVVNLRTVLDLPQVARTSQTRLMIVQHGPESIGLLVDRVADVVMVSAKTEEPLPANVGGVDGRYFTGVYRVGSELLVVLDVAAALTATEN</sequence>
<organism evidence="2">
    <name type="scientific">Schlesneria paludicola</name>
    <dbReference type="NCBI Taxonomy" id="360056"/>
    <lineage>
        <taxon>Bacteria</taxon>
        <taxon>Pseudomonadati</taxon>
        <taxon>Planctomycetota</taxon>
        <taxon>Planctomycetia</taxon>
        <taxon>Planctomycetales</taxon>
        <taxon>Planctomycetaceae</taxon>
        <taxon>Schlesneria</taxon>
    </lineage>
</organism>
<proteinExistence type="predicted"/>
<dbReference type="Pfam" id="PF01584">
    <property type="entry name" value="CheW"/>
    <property type="match status" value="1"/>
</dbReference>
<dbReference type="InterPro" id="IPR039315">
    <property type="entry name" value="CheW"/>
</dbReference>
<dbReference type="AlphaFoldDB" id="A0A7C2NWA3"/>
<dbReference type="Gene3D" id="2.30.30.40">
    <property type="entry name" value="SH3 Domains"/>
    <property type="match status" value="1"/>
</dbReference>
<dbReference type="SMART" id="SM00260">
    <property type="entry name" value="CheW"/>
    <property type="match status" value="1"/>
</dbReference>